<accession>A0A3B0YUV5</accession>
<name>A0A3B0YUV5_9ZZZZ</name>
<reference evidence="2" key="1">
    <citation type="submission" date="2018-06" db="EMBL/GenBank/DDBJ databases">
        <authorList>
            <person name="Zhirakovskaya E."/>
        </authorList>
    </citation>
    <scope>NUCLEOTIDE SEQUENCE</scope>
</reference>
<evidence type="ECO:0000256" key="1">
    <source>
        <dbReference type="SAM" id="MobiDB-lite"/>
    </source>
</evidence>
<feature type="compositionally biased region" description="Basic and acidic residues" evidence="1">
    <location>
        <begin position="23"/>
        <end position="58"/>
    </location>
</feature>
<organism evidence="2">
    <name type="scientific">hydrothermal vent metagenome</name>
    <dbReference type="NCBI Taxonomy" id="652676"/>
    <lineage>
        <taxon>unclassified sequences</taxon>
        <taxon>metagenomes</taxon>
        <taxon>ecological metagenomes</taxon>
    </lineage>
</organism>
<proteinExistence type="predicted"/>
<evidence type="ECO:0000313" key="2">
    <source>
        <dbReference type="EMBL" id="VAW78099.1"/>
    </source>
</evidence>
<dbReference type="EMBL" id="UOFM01000244">
    <property type="protein sequence ID" value="VAW78099.1"/>
    <property type="molecule type" value="Genomic_DNA"/>
</dbReference>
<dbReference type="AlphaFoldDB" id="A0A3B0YUV5"/>
<feature type="region of interest" description="Disordered" evidence="1">
    <location>
        <begin position="1"/>
        <end position="58"/>
    </location>
</feature>
<sequence>MGDIGSLPPAYRILPGQPGSRPGESHKAPPRKPDAERKDRQEKRKPGKDDKSRIDEYA</sequence>
<protein>
    <submittedName>
        <fullName evidence="2">Uncharacterized protein</fullName>
    </submittedName>
</protein>
<gene>
    <name evidence="2" type="ORF">MNBD_GAMMA14-154</name>
</gene>